<evidence type="ECO:0000313" key="6">
    <source>
        <dbReference type="EMBL" id="KEQ73189.1"/>
    </source>
</evidence>
<reference evidence="6 7" key="1">
    <citation type="journal article" date="2014" name="BMC Genomics">
        <title>Genome sequencing of four Aureobasidium pullulans varieties: biotechnological potential, stress tolerance, and description of new species.</title>
        <authorList>
            <person name="Gostin Ar C."/>
            <person name="Ohm R.A."/>
            <person name="Kogej T."/>
            <person name="Sonjak S."/>
            <person name="Turk M."/>
            <person name="Zajc J."/>
            <person name="Zalar P."/>
            <person name="Grube M."/>
            <person name="Sun H."/>
            <person name="Han J."/>
            <person name="Sharma A."/>
            <person name="Chiniquy J."/>
            <person name="Ngan C.Y."/>
            <person name="Lipzen A."/>
            <person name="Barry K."/>
            <person name="Grigoriev I.V."/>
            <person name="Gunde-Cimerman N."/>
        </authorList>
    </citation>
    <scope>NUCLEOTIDE SEQUENCE [LARGE SCALE GENOMIC DNA]</scope>
    <source>
        <strain evidence="6 7">CBS 147.97</strain>
    </source>
</reference>
<dbReference type="RefSeq" id="XP_013427677.1">
    <property type="nucleotide sequence ID" value="XM_013572223.1"/>
</dbReference>
<feature type="domain" description="OBG-type G" evidence="4">
    <location>
        <begin position="315"/>
        <end position="576"/>
    </location>
</feature>
<dbReference type="InterPro" id="IPR006169">
    <property type="entry name" value="GTP1_OBG_dom"/>
</dbReference>
<evidence type="ECO:0000256" key="3">
    <source>
        <dbReference type="SAM" id="MobiDB-lite"/>
    </source>
</evidence>
<dbReference type="InterPro" id="IPR045086">
    <property type="entry name" value="OBG_GTPase"/>
</dbReference>
<dbReference type="PRINTS" id="PR00326">
    <property type="entry name" value="GTP1OBG"/>
</dbReference>
<dbReference type="HOGENOM" id="CLU_011747_2_6_1"/>
<feature type="domain" description="Obg" evidence="5">
    <location>
        <begin position="81"/>
        <end position="314"/>
    </location>
</feature>
<proteinExistence type="predicted"/>
<dbReference type="InterPro" id="IPR027417">
    <property type="entry name" value="P-loop_NTPase"/>
</dbReference>
<dbReference type="PROSITE" id="PS51883">
    <property type="entry name" value="OBG"/>
    <property type="match status" value="1"/>
</dbReference>
<accession>A0A074WNP6</accession>
<dbReference type="GeneID" id="25415139"/>
<keyword evidence="7" id="KW-1185">Reference proteome</keyword>
<protein>
    <submittedName>
        <fullName evidence="6">GTP-binding protein Obg/CgtA</fullName>
    </submittedName>
</protein>
<evidence type="ECO:0000259" key="4">
    <source>
        <dbReference type="PROSITE" id="PS51710"/>
    </source>
</evidence>
<name>A0A074WNP6_9PEZI</name>
<dbReference type="GO" id="GO:0042254">
    <property type="term" value="P:ribosome biogenesis"/>
    <property type="evidence" value="ECO:0007669"/>
    <property type="project" value="UniProtKB-UniRule"/>
</dbReference>
<dbReference type="AlphaFoldDB" id="A0A074WNP6"/>
<dbReference type="EMBL" id="KL584709">
    <property type="protein sequence ID" value="KEQ73189.1"/>
    <property type="molecule type" value="Genomic_DNA"/>
</dbReference>
<organism evidence="6 7">
    <name type="scientific">Aureobasidium namibiae CBS 147.97</name>
    <dbReference type="NCBI Taxonomy" id="1043004"/>
    <lineage>
        <taxon>Eukaryota</taxon>
        <taxon>Fungi</taxon>
        <taxon>Dikarya</taxon>
        <taxon>Ascomycota</taxon>
        <taxon>Pezizomycotina</taxon>
        <taxon>Dothideomycetes</taxon>
        <taxon>Dothideomycetidae</taxon>
        <taxon>Dothideales</taxon>
        <taxon>Saccotheciaceae</taxon>
        <taxon>Aureobasidium</taxon>
    </lineage>
</organism>
<evidence type="ECO:0000313" key="7">
    <source>
        <dbReference type="Proteomes" id="UP000027730"/>
    </source>
</evidence>
<dbReference type="PROSITE" id="PS51710">
    <property type="entry name" value="G_OBG"/>
    <property type="match status" value="1"/>
</dbReference>
<dbReference type="Pfam" id="PF01018">
    <property type="entry name" value="GTP1_OBG"/>
    <property type="match status" value="1"/>
</dbReference>
<keyword evidence="1" id="KW-0547">Nucleotide-binding</keyword>
<evidence type="ECO:0000259" key="5">
    <source>
        <dbReference type="PROSITE" id="PS51883"/>
    </source>
</evidence>
<dbReference type="PANTHER" id="PTHR11702:SF31">
    <property type="entry name" value="MITOCHONDRIAL RIBOSOME-ASSOCIATED GTPASE 2"/>
    <property type="match status" value="1"/>
</dbReference>
<dbReference type="Proteomes" id="UP000027730">
    <property type="component" value="Unassembled WGS sequence"/>
</dbReference>
<dbReference type="Pfam" id="PF01926">
    <property type="entry name" value="MMR_HSR1"/>
    <property type="match status" value="1"/>
</dbReference>
<dbReference type="GO" id="GO:0005525">
    <property type="term" value="F:GTP binding"/>
    <property type="evidence" value="ECO:0007669"/>
    <property type="project" value="UniProtKB-KW"/>
</dbReference>
<dbReference type="SUPFAM" id="SSF52540">
    <property type="entry name" value="P-loop containing nucleoside triphosphate hydrolases"/>
    <property type="match status" value="1"/>
</dbReference>
<dbReference type="InterPro" id="IPR006073">
    <property type="entry name" value="GTP-bd"/>
</dbReference>
<dbReference type="PANTHER" id="PTHR11702">
    <property type="entry name" value="DEVELOPMENTALLY REGULATED GTP-BINDING PROTEIN-RELATED"/>
    <property type="match status" value="1"/>
</dbReference>
<dbReference type="GO" id="GO:0005739">
    <property type="term" value="C:mitochondrion"/>
    <property type="evidence" value="ECO:0007669"/>
    <property type="project" value="TreeGrafter"/>
</dbReference>
<dbReference type="Gene3D" id="2.70.210.12">
    <property type="entry name" value="GTP1/OBG domain"/>
    <property type="match status" value="1"/>
</dbReference>
<evidence type="ECO:0000256" key="2">
    <source>
        <dbReference type="ARBA" id="ARBA00023134"/>
    </source>
</evidence>
<dbReference type="OrthoDB" id="347018at2759"/>
<dbReference type="SUPFAM" id="SSF82051">
    <property type="entry name" value="Obg GTP-binding protein N-terminal domain"/>
    <property type="match status" value="1"/>
</dbReference>
<keyword evidence="2" id="KW-0342">GTP-binding</keyword>
<evidence type="ECO:0000256" key="1">
    <source>
        <dbReference type="ARBA" id="ARBA00022741"/>
    </source>
</evidence>
<gene>
    <name evidence="6" type="ORF">M436DRAFT_72531</name>
</gene>
<dbReference type="InterPro" id="IPR031167">
    <property type="entry name" value="G_OBG"/>
</dbReference>
<feature type="region of interest" description="Disordered" evidence="3">
    <location>
        <begin position="47"/>
        <end position="74"/>
    </location>
</feature>
<dbReference type="InterPro" id="IPR036726">
    <property type="entry name" value="GTP1_OBG_dom_sf"/>
</dbReference>
<dbReference type="STRING" id="1043004.A0A074WNP6"/>
<dbReference type="CDD" id="cd01898">
    <property type="entry name" value="Obg"/>
    <property type="match status" value="1"/>
</dbReference>
<dbReference type="Gene3D" id="3.40.50.300">
    <property type="entry name" value="P-loop containing nucleotide triphosphate hydrolases"/>
    <property type="match status" value="1"/>
</dbReference>
<dbReference type="GO" id="GO:0003924">
    <property type="term" value="F:GTPase activity"/>
    <property type="evidence" value="ECO:0007669"/>
    <property type="project" value="InterPro"/>
</dbReference>
<sequence>MNGTLLPFLYPCLQTNRGNAPRALRRWLQAARLNRNTQCLSTRQIATVSSTQGGHEDENLDDTPESELDRLDPPPDSYSITPFNDRASIVLHAGSGGHGCISFLREKYIENGPPNGGDGGTGGSIYIQAVQGETSLHKLARRGIIKAGRGRNGQGKGQGGTRGEDVLITVPVGTIVREVWRHDPIAEQEVADMREKAMGADAVFDDQPGLVDNTRKWRRDRWLLFPGAMPQSFTSADFPPLPRPRRSNIAMAQPPAPIRLDLDAPMETPQLLAAGSMGGLGNPHFVTKSITRPKYGTKGDEGMKLEIQLELKILADVGLVGLPNAGKSTLLRAITNSRARIGNWAFTTLQPNIGTVVLDNHKGRPLVPTSENKTGPRRTNFTIADIPGLIEDAHLDRGLGLGFLRHIERAGILAFVVDLSAGDAITALKGLWKEVGQYEALRDREVNAESERRIEEQKEMVRYSPLVKPDPALAIFGNDGENVLFNADGSRALPELKLPPISSKPWLVIATKADLPETRENFAMLQKYMREVAAGEREHPSGKKNAWKKKLHAIPISAKLAQGVERITPIVVDLLEN</sequence>